<keyword evidence="2" id="KW-0812">Transmembrane</keyword>
<feature type="transmembrane region" description="Helical" evidence="2">
    <location>
        <begin position="27"/>
        <end position="53"/>
    </location>
</feature>
<evidence type="ECO:0000259" key="4">
    <source>
        <dbReference type="Pfam" id="PF13845"/>
    </source>
</evidence>
<evidence type="ECO:0000256" key="1">
    <source>
        <dbReference type="SAM" id="MobiDB-lite"/>
    </source>
</evidence>
<feature type="transmembrane region" description="Helical" evidence="2">
    <location>
        <begin position="65"/>
        <end position="88"/>
    </location>
</feature>
<dbReference type="RefSeq" id="WP_206959376.1">
    <property type="nucleotide sequence ID" value="NZ_BAAAJJ010000001.1"/>
</dbReference>
<organism evidence="5 6">
    <name type="scientific">Streptomyces beijiangensis</name>
    <dbReference type="NCBI Taxonomy" id="163361"/>
    <lineage>
        <taxon>Bacteria</taxon>
        <taxon>Bacillati</taxon>
        <taxon>Actinomycetota</taxon>
        <taxon>Actinomycetes</taxon>
        <taxon>Kitasatosporales</taxon>
        <taxon>Streptomycetaceae</taxon>
        <taxon>Streptomyces</taxon>
    </lineage>
</organism>
<dbReference type="InterPro" id="IPR025241">
    <property type="entry name" value="DUF4190"/>
</dbReference>
<dbReference type="Proteomes" id="UP000664167">
    <property type="component" value="Unassembled WGS sequence"/>
</dbReference>
<protein>
    <submittedName>
        <fullName evidence="5">DUF4190 domain-containing protein</fullName>
    </submittedName>
</protein>
<keyword evidence="2" id="KW-0472">Membrane</keyword>
<feature type="compositionally biased region" description="Gly residues" evidence="1">
    <location>
        <begin position="353"/>
        <end position="364"/>
    </location>
</feature>
<feature type="domain" description="DUF4190" evidence="3">
    <location>
        <begin position="27"/>
        <end position="83"/>
    </location>
</feature>
<sequence>MDIPPSQPYYGPYPYPYAPKRPAINGLAIASLVLGIVCVLPPLGLVLGIVALVQIKKRGEGGKGLAVAGVVLSSLSTGLALLLVIAGASGEILGGLKGGIASAGSTSGLVPGDCFDVPGGVGKSTSGRFRDVSCAGSHDGEVTGEFKVADTATFPGKAAIAVEAEKQCWVVNDAYAMDIWAVPDGAEMFYYPPTASSWRHGDRTVSCAYVIEDGTFHGSLRNDARSLDEDQVTFLTAADSIDRALWQSPDEDADEDLPANKAWARDVASILFREGEGLRSSSWNAQADAPVAALTRDIQAARTHWVKAADATDEDAFWAELDEADKVLGAGMGLDVRKVLGLDTTPPAPNTSGGSGDGSGDASV</sequence>
<reference evidence="5" key="1">
    <citation type="submission" date="2021-03" db="EMBL/GenBank/DDBJ databases">
        <title>Streptomyces poriferae sp. nov., a novel marine sponge-derived Actinobacteria species with anti-MRSA activity.</title>
        <authorList>
            <person name="Sandoval-Powers M."/>
            <person name="Kralova S."/>
            <person name="Nguyen G.-S."/>
            <person name="Fawwal D."/>
            <person name="Degnes K."/>
            <person name="Klinkenberg G."/>
            <person name="Sletta H."/>
            <person name="Wentzel A."/>
            <person name="Liles M.R."/>
        </authorList>
    </citation>
    <scope>NUCLEOTIDE SEQUENCE</scope>
    <source>
        <strain evidence="5">DSM 41794</strain>
    </source>
</reference>
<dbReference type="Pfam" id="PF13845">
    <property type="entry name" value="Septum_form"/>
    <property type="match status" value="1"/>
</dbReference>
<dbReference type="AlphaFoldDB" id="A0A939F0Z5"/>
<proteinExistence type="predicted"/>
<feature type="region of interest" description="Disordered" evidence="1">
    <location>
        <begin position="340"/>
        <end position="364"/>
    </location>
</feature>
<accession>A0A939F0Z5</accession>
<gene>
    <name evidence="5" type="ORF">J0695_01635</name>
</gene>
<evidence type="ECO:0000256" key="2">
    <source>
        <dbReference type="SAM" id="Phobius"/>
    </source>
</evidence>
<evidence type="ECO:0000313" key="6">
    <source>
        <dbReference type="Proteomes" id="UP000664167"/>
    </source>
</evidence>
<name>A0A939F0Z5_9ACTN</name>
<keyword evidence="2" id="KW-1133">Transmembrane helix</keyword>
<dbReference type="Pfam" id="PF13828">
    <property type="entry name" value="DUF4190"/>
    <property type="match status" value="1"/>
</dbReference>
<comment type="caution">
    <text evidence="5">The sequence shown here is derived from an EMBL/GenBank/DDBJ whole genome shotgun (WGS) entry which is preliminary data.</text>
</comment>
<keyword evidence="6" id="KW-1185">Reference proteome</keyword>
<feature type="domain" description="Septum formation-related" evidence="4">
    <location>
        <begin position="112"/>
        <end position="211"/>
    </location>
</feature>
<evidence type="ECO:0000313" key="5">
    <source>
        <dbReference type="EMBL" id="MBO0510516.1"/>
    </source>
</evidence>
<dbReference type="EMBL" id="JAFLRJ010000013">
    <property type="protein sequence ID" value="MBO0510516.1"/>
    <property type="molecule type" value="Genomic_DNA"/>
</dbReference>
<dbReference type="InterPro" id="IPR026004">
    <property type="entry name" value="Septum_form"/>
</dbReference>
<evidence type="ECO:0000259" key="3">
    <source>
        <dbReference type="Pfam" id="PF13828"/>
    </source>
</evidence>